<name>A0A6I0FFK9_9FIRM</name>
<dbReference type="EMBL" id="WBZC01000009">
    <property type="protein sequence ID" value="KAB3537719.1"/>
    <property type="molecule type" value="Genomic_DNA"/>
</dbReference>
<comment type="caution">
    <text evidence="1">The sequence shown here is derived from an EMBL/GenBank/DDBJ whole genome shotgun (WGS) entry which is preliminary data.</text>
</comment>
<evidence type="ECO:0000313" key="2">
    <source>
        <dbReference type="Proteomes" id="UP000432715"/>
    </source>
</evidence>
<protein>
    <submittedName>
        <fullName evidence="1">Uncharacterized protein</fullName>
    </submittedName>
</protein>
<organism evidence="1 2">
    <name type="scientific">Alkaliphilus pronyensis</name>
    <dbReference type="NCBI Taxonomy" id="1482732"/>
    <lineage>
        <taxon>Bacteria</taxon>
        <taxon>Bacillati</taxon>
        <taxon>Bacillota</taxon>
        <taxon>Clostridia</taxon>
        <taxon>Peptostreptococcales</taxon>
        <taxon>Natronincolaceae</taxon>
        <taxon>Alkaliphilus</taxon>
    </lineage>
</organism>
<evidence type="ECO:0000313" key="1">
    <source>
        <dbReference type="EMBL" id="KAB3537719.1"/>
    </source>
</evidence>
<accession>A0A6I0FFK9</accession>
<dbReference type="RefSeq" id="WP_151860034.1">
    <property type="nucleotide sequence ID" value="NZ_WBZC01000009.1"/>
</dbReference>
<gene>
    <name evidence="1" type="ORF">F8154_02605</name>
</gene>
<reference evidence="1 2" key="1">
    <citation type="submission" date="2019-10" db="EMBL/GenBank/DDBJ databases">
        <title>Alkaliphilus serpentinus sp. nov. and Alkaliphilus pronyensis sp. nov., two novel anaerobic alkaliphilic species isolated from the serpentinized-hosted hydrothermal field of the Prony Bay (New Caledonia).</title>
        <authorList>
            <person name="Postec A."/>
        </authorList>
    </citation>
    <scope>NUCLEOTIDE SEQUENCE [LARGE SCALE GENOMIC DNA]</scope>
    <source>
        <strain evidence="1 2">LacV</strain>
    </source>
</reference>
<sequence length="71" mass="8431">MCRKNTDIISLLQELEEEKGFFKGVQQINKYNIDAIIELIQYSNIKEYGDPLFSKKVIRQGIKQYFIDDKQ</sequence>
<keyword evidence="2" id="KW-1185">Reference proteome</keyword>
<dbReference type="OrthoDB" id="1956684at2"/>
<dbReference type="AlphaFoldDB" id="A0A6I0FFK9"/>
<dbReference type="Proteomes" id="UP000432715">
    <property type="component" value="Unassembled WGS sequence"/>
</dbReference>
<proteinExistence type="predicted"/>